<feature type="transmembrane region" description="Helical" evidence="5">
    <location>
        <begin position="147"/>
        <end position="178"/>
    </location>
</feature>
<protein>
    <recommendedName>
        <fullName evidence="8">CysZ protein</fullName>
    </recommendedName>
</protein>
<evidence type="ECO:0000256" key="3">
    <source>
        <dbReference type="ARBA" id="ARBA00022989"/>
    </source>
</evidence>
<accession>A0A371BE73</accession>
<feature type="transmembrane region" description="Helical" evidence="5">
    <location>
        <begin position="204"/>
        <end position="232"/>
    </location>
</feature>
<feature type="transmembrane region" description="Helical" evidence="5">
    <location>
        <begin position="41"/>
        <end position="62"/>
    </location>
</feature>
<dbReference type="Proteomes" id="UP000263833">
    <property type="component" value="Unassembled WGS sequence"/>
</dbReference>
<dbReference type="OrthoDB" id="5421146at2"/>
<evidence type="ECO:0000256" key="4">
    <source>
        <dbReference type="ARBA" id="ARBA00023136"/>
    </source>
</evidence>
<evidence type="ECO:0000313" key="7">
    <source>
        <dbReference type="Proteomes" id="UP000263833"/>
    </source>
</evidence>
<feature type="transmembrane region" description="Helical" evidence="5">
    <location>
        <begin position="82"/>
        <end position="107"/>
    </location>
</feature>
<keyword evidence="7" id="KW-1185">Reference proteome</keyword>
<evidence type="ECO:0000256" key="5">
    <source>
        <dbReference type="SAM" id="Phobius"/>
    </source>
</evidence>
<comment type="subcellular location">
    <subcellularLocation>
        <location evidence="1">Membrane</location>
        <topology evidence="1">Multi-pass membrane protein</topology>
    </subcellularLocation>
</comment>
<evidence type="ECO:0000256" key="2">
    <source>
        <dbReference type="ARBA" id="ARBA00022692"/>
    </source>
</evidence>
<evidence type="ECO:0008006" key="8">
    <source>
        <dbReference type="Google" id="ProtNLM"/>
    </source>
</evidence>
<sequence length="244" mass="26415">MRLAQKGKWLACVIHPHYLGGMFRAISLGFASLSDKGIMGILARVMLLTLLSFVFLGIGLWFSIDWLFHALGYADDGGLSAVAAIAVLLIGGLVLFRMIAIAITWVFSDDIIDIIEAKHYPFEAARGKRPSNWQSARMGMRSAMRALGYNLLALPFYLVLLITGIGAPLVFLGVNALLLGRDLEDMLVARHGHHMAAFGKGERLMLGLAGAAGMMVPLLQFVVPVVATASAVHMAHGKFRVTNK</sequence>
<keyword evidence="4 5" id="KW-0472">Membrane</keyword>
<organism evidence="6 7">
    <name type="scientific">Sphingorhabdus pulchriflava</name>
    <dbReference type="NCBI Taxonomy" id="2292257"/>
    <lineage>
        <taxon>Bacteria</taxon>
        <taxon>Pseudomonadati</taxon>
        <taxon>Pseudomonadota</taxon>
        <taxon>Alphaproteobacteria</taxon>
        <taxon>Sphingomonadales</taxon>
        <taxon>Sphingomonadaceae</taxon>
        <taxon>Sphingorhabdus</taxon>
    </lineage>
</organism>
<keyword evidence="2 5" id="KW-0812">Transmembrane</keyword>
<evidence type="ECO:0000256" key="1">
    <source>
        <dbReference type="ARBA" id="ARBA00004141"/>
    </source>
</evidence>
<keyword evidence="3 5" id="KW-1133">Transmembrane helix</keyword>
<evidence type="ECO:0000313" key="6">
    <source>
        <dbReference type="EMBL" id="RDV05909.1"/>
    </source>
</evidence>
<gene>
    <name evidence="6" type="ORF">DXH95_00140</name>
</gene>
<reference evidence="7" key="1">
    <citation type="submission" date="2018-08" db="EMBL/GenBank/DDBJ databases">
        <authorList>
            <person name="Kim S.-J."/>
            <person name="Jung G.-Y."/>
        </authorList>
    </citation>
    <scope>NUCLEOTIDE SEQUENCE [LARGE SCALE GENOMIC DNA]</scope>
    <source>
        <strain evidence="7">GY_G</strain>
    </source>
</reference>
<dbReference type="Pfam" id="PF07264">
    <property type="entry name" value="EI24"/>
    <property type="match status" value="1"/>
</dbReference>
<comment type="caution">
    <text evidence="6">The sequence shown here is derived from an EMBL/GenBank/DDBJ whole genome shotgun (WGS) entry which is preliminary data.</text>
</comment>
<dbReference type="AlphaFoldDB" id="A0A371BE73"/>
<dbReference type="InterPro" id="IPR059112">
    <property type="entry name" value="CysZ/EI24"/>
</dbReference>
<name>A0A371BE73_9SPHN</name>
<proteinExistence type="predicted"/>
<dbReference type="EMBL" id="QRGP01000001">
    <property type="protein sequence ID" value="RDV05909.1"/>
    <property type="molecule type" value="Genomic_DNA"/>
</dbReference>